<dbReference type="GO" id="GO:0005741">
    <property type="term" value="C:mitochondrial outer membrane"/>
    <property type="evidence" value="ECO:0007669"/>
    <property type="project" value="UniProtKB-SubCell"/>
</dbReference>
<keyword evidence="11" id="KW-1185">Reference proteome</keyword>
<name>A0A0A8L4A7_9SACH</name>
<dbReference type="GO" id="GO:0051170">
    <property type="term" value="P:import into nucleus"/>
    <property type="evidence" value="ECO:0007669"/>
    <property type="project" value="TreeGrafter"/>
</dbReference>
<dbReference type="Gene3D" id="3.40.50.720">
    <property type="entry name" value="NAD(P)-binding Rossmann-like Domain"/>
    <property type="match status" value="1"/>
</dbReference>
<keyword evidence="3" id="KW-1000">Mitochondrion outer membrane</keyword>
<dbReference type="SUPFAM" id="SSF51735">
    <property type="entry name" value="NAD(P)-binding Rossmann-fold domains"/>
    <property type="match status" value="1"/>
</dbReference>
<keyword evidence="6" id="KW-0472">Membrane</keyword>
<evidence type="ECO:0000313" key="11">
    <source>
        <dbReference type="Proteomes" id="UP000031516"/>
    </source>
</evidence>
<gene>
    <name evidence="10" type="ORF">KLDO_g2172</name>
</gene>
<feature type="domain" description="NAD-dependent epimerase/dehydratase" evidence="9">
    <location>
        <begin position="3"/>
        <end position="113"/>
    </location>
</feature>
<comment type="subcellular location">
    <subcellularLocation>
        <location evidence="1">Mitochondrion outer membrane</location>
        <topology evidence="1">Peripheral membrane protein</topology>
    </subcellularLocation>
</comment>
<keyword evidence="5" id="KW-0496">Mitochondrion</keyword>
<dbReference type="Pfam" id="PF01370">
    <property type="entry name" value="Epimerase"/>
    <property type="match status" value="1"/>
</dbReference>
<dbReference type="AlphaFoldDB" id="A0A0A8L4A7"/>
<dbReference type="FunFam" id="3.40.50.720:FF:000366">
    <property type="entry name" value="Protein FMP52, mitochondrial"/>
    <property type="match status" value="1"/>
</dbReference>
<sequence length="223" mass="24450">MNALVLGGTGLCGSWLLRQAAQSDKIGKVYAITRRELPAEWKTDSVVSIVDPETSKWGELVPDDAKILLTGLATTRAAAGGLENQYKVDHDMNIELAKVAKQKGYRTCVLVSSMGANENSYLPYLKMKGDIERDIIALGFEKTIILRPGGLLGDRNGRFKGFGDKYFVKLSTLFYRTKVQGVLGYPIYGEEVAKAGLKLALDTSNTEKIQFVSSPELLKLAEK</sequence>
<accession>A0A0A8L4A7</accession>
<dbReference type="InterPro" id="IPR001509">
    <property type="entry name" value="Epimerase_deHydtase"/>
</dbReference>
<evidence type="ECO:0000256" key="2">
    <source>
        <dbReference type="ARBA" id="ARBA00006617"/>
    </source>
</evidence>
<keyword evidence="4" id="KW-0809">Transit peptide</keyword>
<protein>
    <recommendedName>
        <fullName evidence="8">Protein FMP52, mitochondrial</fullName>
    </recommendedName>
    <alternativeName>
        <fullName evidence="7">Protein fmp52, mitochondrial</fullName>
    </alternativeName>
</protein>
<dbReference type="EMBL" id="CCBQ010000027">
    <property type="protein sequence ID" value="CDO93884.1"/>
    <property type="molecule type" value="Genomic_DNA"/>
</dbReference>
<evidence type="ECO:0000256" key="3">
    <source>
        <dbReference type="ARBA" id="ARBA00022787"/>
    </source>
</evidence>
<dbReference type="Proteomes" id="UP000031516">
    <property type="component" value="Unassembled WGS sequence"/>
</dbReference>
<comment type="caution">
    <text evidence="10">The sequence shown here is derived from an EMBL/GenBank/DDBJ whole genome shotgun (WGS) entry which is preliminary data.</text>
</comment>
<evidence type="ECO:0000256" key="7">
    <source>
        <dbReference type="ARBA" id="ARBA00071738"/>
    </source>
</evidence>
<evidence type="ECO:0000256" key="8">
    <source>
        <dbReference type="ARBA" id="ARBA00074024"/>
    </source>
</evidence>
<proteinExistence type="inferred from homology"/>
<comment type="similarity">
    <text evidence="2">Belongs to the FMP52 family.</text>
</comment>
<dbReference type="PANTHER" id="PTHR14097">
    <property type="entry name" value="OXIDOREDUCTASE HTATIP2"/>
    <property type="match status" value="1"/>
</dbReference>
<evidence type="ECO:0000259" key="9">
    <source>
        <dbReference type="Pfam" id="PF01370"/>
    </source>
</evidence>
<dbReference type="InterPro" id="IPR036291">
    <property type="entry name" value="NAD(P)-bd_dom_sf"/>
</dbReference>
<dbReference type="OrthoDB" id="430436at2759"/>
<evidence type="ECO:0000256" key="5">
    <source>
        <dbReference type="ARBA" id="ARBA00023128"/>
    </source>
</evidence>
<dbReference type="PANTHER" id="PTHR14097:SF7">
    <property type="entry name" value="OXIDOREDUCTASE HTATIP2"/>
    <property type="match status" value="1"/>
</dbReference>
<organism evidence="10 11">
    <name type="scientific">Kluyveromyces dobzhanskii CBS 2104</name>
    <dbReference type="NCBI Taxonomy" id="1427455"/>
    <lineage>
        <taxon>Eukaryota</taxon>
        <taxon>Fungi</taxon>
        <taxon>Dikarya</taxon>
        <taxon>Ascomycota</taxon>
        <taxon>Saccharomycotina</taxon>
        <taxon>Saccharomycetes</taxon>
        <taxon>Saccharomycetales</taxon>
        <taxon>Saccharomycetaceae</taxon>
        <taxon>Kluyveromyces</taxon>
    </lineage>
</organism>
<evidence type="ECO:0000256" key="6">
    <source>
        <dbReference type="ARBA" id="ARBA00023136"/>
    </source>
</evidence>
<evidence type="ECO:0000256" key="4">
    <source>
        <dbReference type="ARBA" id="ARBA00022946"/>
    </source>
</evidence>
<evidence type="ECO:0000313" key="10">
    <source>
        <dbReference type="EMBL" id="CDO93884.1"/>
    </source>
</evidence>
<evidence type="ECO:0000256" key="1">
    <source>
        <dbReference type="ARBA" id="ARBA00004450"/>
    </source>
</evidence>
<reference evidence="10 11" key="1">
    <citation type="submission" date="2014-03" db="EMBL/GenBank/DDBJ databases">
        <title>The genome of Kluyveromyces dobzhanskii.</title>
        <authorList>
            <person name="Nystedt B."/>
            <person name="Astrom S."/>
        </authorList>
    </citation>
    <scope>NUCLEOTIDE SEQUENCE [LARGE SCALE GENOMIC DNA]</scope>
    <source>
        <strain evidence="10 11">CBS 2104</strain>
    </source>
</reference>